<feature type="non-terminal residue" evidence="2">
    <location>
        <position position="1"/>
    </location>
</feature>
<name>A0A1H2W9V5_9FIRM</name>
<dbReference type="Proteomes" id="UP000182429">
    <property type="component" value="Unassembled WGS sequence"/>
</dbReference>
<gene>
    <name evidence="2" type="ORF">SAMN04487759_1507</name>
</gene>
<reference evidence="2 3" key="1">
    <citation type="submission" date="2016-10" db="EMBL/GenBank/DDBJ databases">
        <authorList>
            <person name="de Groot N.N."/>
        </authorList>
    </citation>
    <scope>NUCLEOTIDE SEQUENCE [LARGE SCALE GENOMIC DNA]</scope>
    <source>
        <strain evidence="2 3">S3b</strain>
    </source>
</reference>
<organism evidence="2 3">
    <name type="scientific">Kandleria vitulina</name>
    <dbReference type="NCBI Taxonomy" id="1630"/>
    <lineage>
        <taxon>Bacteria</taxon>
        <taxon>Bacillati</taxon>
        <taxon>Bacillota</taxon>
        <taxon>Erysipelotrichia</taxon>
        <taxon>Erysipelotrichales</taxon>
        <taxon>Coprobacillaceae</taxon>
        <taxon>Kandleria</taxon>
    </lineage>
</organism>
<dbReference type="EMBL" id="FNNF01000050">
    <property type="protein sequence ID" value="SDW77483.1"/>
    <property type="molecule type" value="Genomic_DNA"/>
</dbReference>
<evidence type="ECO:0000256" key="1">
    <source>
        <dbReference type="SAM" id="MobiDB-lite"/>
    </source>
</evidence>
<evidence type="ECO:0000313" key="3">
    <source>
        <dbReference type="Proteomes" id="UP000182429"/>
    </source>
</evidence>
<proteinExistence type="predicted"/>
<dbReference type="RefSeq" id="WP_180365121.1">
    <property type="nucleotide sequence ID" value="NZ_FNNF01000050.1"/>
</dbReference>
<dbReference type="AlphaFoldDB" id="A0A1H2W9V5"/>
<sequence length="206" mass="23550">IDTQYKSINLKGTRPQNMPRYSKKRGKQAAYRGISHHKVAIVCATDENDHMMMQVSGLGSESFDKYKANKDCFKDVEEFISDSKASIQQFANYLEAVNNKIKTSPIEKRYLTDERKSLGSVNEMMTEVSLMIPTTGGIGTRYIQGHLDFLLLKKQAKYIFKKKMASEILRMIIDTEAFSNEMIRATPVPISLKVAYCEYRYGIFAE</sequence>
<evidence type="ECO:0000313" key="2">
    <source>
        <dbReference type="EMBL" id="SDW77483.1"/>
    </source>
</evidence>
<protein>
    <submittedName>
        <fullName evidence="2">Uncharacterized protein</fullName>
    </submittedName>
</protein>
<feature type="region of interest" description="Disordered" evidence="1">
    <location>
        <begin position="1"/>
        <end position="26"/>
    </location>
</feature>
<accession>A0A1H2W9V5</accession>